<evidence type="ECO:0000313" key="2">
    <source>
        <dbReference type="Proteomes" id="UP000061489"/>
    </source>
</evidence>
<dbReference type="EMBL" id="CP007151">
    <property type="protein sequence ID" value="AHI30224.1"/>
    <property type="molecule type" value="Genomic_DNA"/>
</dbReference>
<name>W5YMS3_9GAMM</name>
<dbReference type="STRING" id="1420916.AU14_15690"/>
<accession>W5YMS3</accession>
<gene>
    <name evidence="1" type="ORF">AU14_15690</name>
</gene>
<dbReference type="AlphaFoldDB" id="W5YMS3"/>
<keyword evidence="2" id="KW-1185">Reference proteome</keyword>
<protein>
    <submittedName>
        <fullName evidence="1">Uncharacterized protein</fullName>
    </submittedName>
</protein>
<evidence type="ECO:0000313" key="1">
    <source>
        <dbReference type="EMBL" id="AHI30224.1"/>
    </source>
</evidence>
<organism evidence="1 2">
    <name type="scientific">Marinobacter similis</name>
    <dbReference type="NCBI Taxonomy" id="1420916"/>
    <lineage>
        <taxon>Bacteria</taxon>
        <taxon>Pseudomonadati</taxon>
        <taxon>Pseudomonadota</taxon>
        <taxon>Gammaproteobacteria</taxon>
        <taxon>Pseudomonadales</taxon>
        <taxon>Marinobacteraceae</taxon>
        <taxon>Marinobacter</taxon>
    </lineage>
</organism>
<dbReference type="KEGG" id="msx:AU14_15690"/>
<sequence>MPCSASETSSLMPLLADILFRSLAMPDSAWAAMTQGTVKAAAGTASMASATICSNRPRFMVRLSPMRAPR</sequence>
<dbReference type="HOGENOM" id="CLU_2753133_0_0_6"/>
<dbReference type="Proteomes" id="UP000061489">
    <property type="component" value="Chromosome"/>
</dbReference>
<reference evidence="1 2" key="1">
    <citation type="journal article" date="2014" name="Genome Announc.">
        <title>Draft Genome Sequences of Marinobacter similis A3d10T and Marinobacter salarius R9SW1T.</title>
        <authorList>
            <person name="Ivanova E.P."/>
            <person name="Ng H.J."/>
            <person name="Webb H.K."/>
            <person name="Feng G."/>
            <person name="Oshima K."/>
            <person name="Hattori M."/>
            <person name="Ohkuma M."/>
            <person name="Sergeev A.F."/>
            <person name="Mikhailov V.V."/>
            <person name="Crawford R.J."/>
            <person name="Sawabe T."/>
        </authorList>
    </citation>
    <scope>NUCLEOTIDE SEQUENCE [LARGE SCALE GENOMIC DNA]</scope>
    <source>
        <strain evidence="1 2">A3d10</strain>
    </source>
</reference>
<proteinExistence type="predicted"/>